<dbReference type="Pfam" id="PF13639">
    <property type="entry name" value="zf-RING_2"/>
    <property type="match status" value="1"/>
</dbReference>
<gene>
    <name evidence="10" type="ORF">Ccrd_025760</name>
</gene>
<keyword evidence="6" id="KW-0833">Ubl conjugation pathway</keyword>
<dbReference type="PROSITE" id="PS50089">
    <property type="entry name" value="ZF_RING_2"/>
    <property type="match status" value="1"/>
</dbReference>
<dbReference type="STRING" id="59895.A0A103XDK0"/>
<dbReference type="Proteomes" id="UP000243975">
    <property type="component" value="Unassembled WGS sequence"/>
</dbReference>
<feature type="domain" description="RING-type" evidence="9">
    <location>
        <begin position="157"/>
        <end position="198"/>
    </location>
</feature>
<dbReference type="Gramene" id="KVH88770">
    <property type="protein sequence ID" value="KVH88770"/>
    <property type="gene ID" value="Ccrd_025760"/>
</dbReference>
<dbReference type="EMBL" id="LEKV01005339">
    <property type="protein sequence ID" value="KVH88770.1"/>
    <property type="molecule type" value="Genomic_DNA"/>
</dbReference>
<protein>
    <recommendedName>
        <fullName evidence="2">RING-type E3 ubiquitin transferase</fullName>
        <ecNumber evidence="2">2.3.2.27</ecNumber>
    </recommendedName>
</protein>
<keyword evidence="5 8" id="KW-0863">Zinc-finger</keyword>
<sequence>MYSSMATTSISSCSYGIIVPDMRYFFLVNAEPGQYVDRLIIYTSSTDLRQRASMIQDYNDLISLFNDGPAYTTLRMEFTMDVADHGSVATARVLDGDEEPYEAISMAVARYIIHHESCCASGLIERKTLKRPFEIVRNGKQEDEDEEEEEEEGGDICVICQKEYEAHEMMRRLECKHGYHAECISKWLLRKNVCPICRADTVPWL</sequence>
<dbReference type="GO" id="GO:0061630">
    <property type="term" value="F:ubiquitin protein ligase activity"/>
    <property type="evidence" value="ECO:0007669"/>
    <property type="project" value="UniProtKB-EC"/>
</dbReference>
<evidence type="ECO:0000259" key="9">
    <source>
        <dbReference type="PROSITE" id="PS50089"/>
    </source>
</evidence>
<evidence type="ECO:0000256" key="1">
    <source>
        <dbReference type="ARBA" id="ARBA00000900"/>
    </source>
</evidence>
<reference evidence="10 11" key="1">
    <citation type="journal article" date="2016" name="Sci. Rep.">
        <title>The genome sequence of the outbreeding globe artichoke constructed de novo incorporating a phase-aware low-pass sequencing strategy of F1 progeny.</title>
        <authorList>
            <person name="Scaglione D."/>
            <person name="Reyes-Chin-Wo S."/>
            <person name="Acquadro A."/>
            <person name="Froenicke L."/>
            <person name="Portis E."/>
            <person name="Beitel C."/>
            <person name="Tirone M."/>
            <person name="Mauro R."/>
            <person name="Lo Monaco A."/>
            <person name="Mauromicale G."/>
            <person name="Faccioli P."/>
            <person name="Cattivelli L."/>
            <person name="Rieseberg L."/>
            <person name="Michelmore R."/>
            <person name="Lanteri S."/>
        </authorList>
    </citation>
    <scope>NUCLEOTIDE SEQUENCE [LARGE SCALE GENOMIC DNA]</scope>
    <source>
        <strain evidence="10">2C</strain>
    </source>
</reference>
<dbReference type="OMA" id="HESCCAS"/>
<accession>A0A103XDK0</accession>
<evidence type="ECO:0000313" key="11">
    <source>
        <dbReference type="Proteomes" id="UP000243975"/>
    </source>
</evidence>
<dbReference type="SMART" id="SM00184">
    <property type="entry name" value="RING"/>
    <property type="match status" value="1"/>
</dbReference>
<dbReference type="InterPro" id="IPR001841">
    <property type="entry name" value="Znf_RING"/>
</dbReference>
<dbReference type="InterPro" id="IPR013083">
    <property type="entry name" value="Znf_RING/FYVE/PHD"/>
</dbReference>
<name>A0A103XDK0_CYNCS</name>
<dbReference type="PANTHER" id="PTHR22937:SF65">
    <property type="entry name" value="E3 UBIQUITIN-PROTEIN LIGASE ARK2C"/>
    <property type="match status" value="1"/>
</dbReference>
<evidence type="ECO:0000313" key="10">
    <source>
        <dbReference type="EMBL" id="KVH88770.1"/>
    </source>
</evidence>
<keyword evidence="3" id="KW-0808">Transferase</keyword>
<evidence type="ECO:0000256" key="4">
    <source>
        <dbReference type="ARBA" id="ARBA00022723"/>
    </source>
</evidence>
<comment type="catalytic activity">
    <reaction evidence="1">
        <text>S-ubiquitinyl-[E2 ubiquitin-conjugating enzyme]-L-cysteine + [acceptor protein]-L-lysine = [E2 ubiquitin-conjugating enzyme]-L-cysteine + N(6)-ubiquitinyl-[acceptor protein]-L-lysine.</text>
        <dbReference type="EC" id="2.3.2.27"/>
    </reaction>
</comment>
<evidence type="ECO:0000256" key="8">
    <source>
        <dbReference type="PROSITE-ProRule" id="PRU00175"/>
    </source>
</evidence>
<proteinExistence type="predicted"/>
<dbReference type="SUPFAM" id="SSF57850">
    <property type="entry name" value="RING/U-box"/>
    <property type="match status" value="1"/>
</dbReference>
<dbReference type="Gene3D" id="3.30.40.10">
    <property type="entry name" value="Zinc/RING finger domain, C3HC4 (zinc finger)"/>
    <property type="match status" value="1"/>
</dbReference>
<evidence type="ECO:0000256" key="6">
    <source>
        <dbReference type="ARBA" id="ARBA00022786"/>
    </source>
</evidence>
<keyword evidence="11" id="KW-1185">Reference proteome</keyword>
<dbReference type="GO" id="GO:0008270">
    <property type="term" value="F:zinc ion binding"/>
    <property type="evidence" value="ECO:0007669"/>
    <property type="project" value="UniProtKB-KW"/>
</dbReference>
<dbReference type="EC" id="2.3.2.27" evidence="2"/>
<keyword evidence="7" id="KW-0862">Zinc</keyword>
<keyword evidence="4" id="KW-0479">Metal-binding</keyword>
<comment type="caution">
    <text evidence="10">The sequence shown here is derived from an EMBL/GenBank/DDBJ whole genome shotgun (WGS) entry which is preliminary data.</text>
</comment>
<evidence type="ECO:0000256" key="7">
    <source>
        <dbReference type="ARBA" id="ARBA00022833"/>
    </source>
</evidence>
<dbReference type="PANTHER" id="PTHR22937">
    <property type="entry name" value="E3 UBIQUITIN-PROTEIN LIGASE RNF165"/>
    <property type="match status" value="1"/>
</dbReference>
<evidence type="ECO:0000256" key="5">
    <source>
        <dbReference type="ARBA" id="ARBA00022771"/>
    </source>
</evidence>
<dbReference type="AlphaFoldDB" id="A0A103XDK0"/>
<dbReference type="InterPro" id="IPR045191">
    <property type="entry name" value="MBR1/2-like"/>
</dbReference>
<evidence type="ECO:0000256" key="3">
    <source>
        <dbReference type="ARBA" id="ARBA00022679"/>
    </source>
</evidence>
<organism evidence="10 11">
    <name type="scientific">Cynara cardunculus var. scolymus</name>
    <name type="common">Globe artichoke</name>
    <name type="synonym">Cynara scolymus</name>
    <dbReference type="NCBI Taxonomy" id="59895"/>
    <lineage>
        <taxon>Eukaryota</taxon>
        <taxon>Viridiplantae</taxon>
        <taxon>Streptophyta</taxon>
        <taxon>Embryophyta</taxon>
        <taxon>Tracheophyta</taxon>
        <taxon>Spermatophyta</taxon>
        <taxon>Magnoliopsida</taxon>
        <taxon>eudicotyledons</taxon>
        <taxon>Gunneridae</taxon>
        <taxon>Pentapetalae</taxon>
        <taxon>asterids</taxon>
        <taxon>campanulids</taxon>
        <taxon>Asterales</taxon>
        <taxon>Asteraceae</taxon>
        <taxon>Carduoideae</taxon>
        <taxon>Cardueae</taxon>
        <taxon>Carduinae</taxon>
        <taxon>Cynara</taxon>
    </lineage>
</organism>
<evidence type="ECO:0000256" key="2">
    <source>
        <dbReference type="ARBA" id="ARBA00012483"/>
    </source>
</evidence>